<feature type="region of interest" description="Disordered" evidence="1">
    <location>
        <begin position="129"/>
        <end position="153"/>
    </location>
</feature>
<protein>
    <submittedName>
        <fullName evidence="2">Uncharacterized protein</fullName>
    </submittedName>
</protein>
<gene>
    <name evidence="2" type="ORF">Q8F55_009182</name>
</gene>
<comment type="caution">
    <text evidence="2">The sequence shown here is derived from an EMBL/GenBank/DDBJ whole genome shotgun (WGS) entry which is preliminary data.</text>
</comment>
<evidence type="ECO:0000313" key="3">
    <source>
        <dbReference type="Proteomes" id="UP001565368"/>
    </source>
</evidence>
<reference evidence="2 3" key="1">
    <citation type="submission" date="2023-08" db="EMBL/GenBank/DDBJ databases">
        <title>Annotated Genome Sequence of Vanrija albida AlHP1.</title>
        <authorList>
            <person name="Herzog R."/>
        </authorList>
    </citation>
    <scope>NUCLEOTIDE SEQUENCE [LARGE SCALE GENOMIC DNA]</scope>
    <source>
        <strain evidence="2 3">AlHP1</strain>
    </source>
</reference>
<evidence type="ECO:0000313" key="2">
    <source>
        <dbReference type="EMBL" id="KAL1405544.1"/>
    </source>
</evidence>
<dbReference type="Proteomes" id="UP001565368">
    <property type="component" value="Unassembled WGS sequence"/>
</dbReference>
<dbReference type="RefSeq" id="XP_069205488.1">
    <property type="nucleotide sequence ID" value="XM_069357551.1"/>
</dbReference>
<proteinExistence type="predicted"/>
<keyword evidence="3" id="KW-1185">Reference proteome</keyword>
<accession>A0ABR3PSY6</accession>
<dbReference type="GeneID" id="95990225"/>
<evidence type="ECO:0000256" key="1">
    <source>
        <dbReference type="SAM" id="MobiDB-lite"/>
    </source>
</evidence>
<dbReference type="EMBL" id="JBBXJM010000007">
    <property type="protein sequence ID" value="KAL1405544.1"/>
    <property type="molecule type" value="Genomic_DNA"/>
</dbReference>
<name>A0ABR3PSY6_9TREE</name>
<sequence length="264" mass="26443">MATIPLGALLPPSADAAPSGALPLPGAVLGPLPPSSALHAALAAPTALLVTPPKSAFLAALEDEDEAYLRELAPLAQLEKVETRHVSSRESAQLLFSLLGPGSGGPEKVEKPALIVCFDLGALFGGAGDGTDENADPAASSAEGGEAGHGGNAADGASAASYLQLVAAALAAARALGAGLLVLEPGLSSLPVIAGKGDERSVAVADGLGWLFGPGAVARVRGEGEEYTLELGDDAVRLRRRRCAAGEYAHPPGVDAGGWQWEWV</sequence>
<organism evidence="2 3">
    <name type="scientific">Vanrija albida</name>
    <dbReference type="NCBI Taxonomy" id="181172"/>
    <lineage>
        <taxon>Eukaryota</taxon>
        <taxon>Fungi</taxon>
        <taxon>Dikarya</taxon>
        <taxon>Basidiomycota</taxon>
        <taxon>Agaricomycotina</taxon>
        <taxon>Tremellomycetes</taxon>
        <taxon>Trichosporonales</taxon>
        <taxon>Trichosporonaceae</taxon>
        <taxon>Vanrija</taxon>
    </lineage>
</organism>